<accession>A0A2N8TEH1</accession>
<protein>
    <submittedName>
        <fullName evidence="2">Uncharacterized protein</fullName>
    </submittedName>
</protein>
<feature type="region of interest" description="Disordered" evidence="1">
    <location>
        <begin position="22"/>
        <end position="45"/>
    </location>
</feature>
<reference evidence="2 3" key="1">
    <citation type="submission" date="2018-01" db="EMBL/GenBank/DDBJ databases">
        <title>Draft genome sequence of Streptomyces sp. 13K301.</title>
        <authorList>
            <person name="Sahin N."/>
            <person name="Saygin H."/>
            <person name="Ay H."/>
        </authorList>
    </citation>
    <scope>NUCLEOTIDE SEQUENCE [LARGE SCALE GENOMIC DNA]</scope>
    <source>
        <strain evidence="2 3">13K301</strain>
    </source>
</reference>
<sequence>MIVAEGEGAGAGEAVQVAAAVRALDGQSPRPHRNDRQGAGVGPGGGFARGLAAQDCLGPVARGVCGGFDGSAGVGFRLRTSHSRLL</sequence>
<gene>
    <name evidence="2" type="ORF">C1J00_36725</name>
</gene>
<evidence type="ECO:0000313" key="3">
    <source>
        <dbReference type="Proteomes" id="UP000235943"/>
    </source>
</evidence>
<name>A0A2N8TEH1_9ACTN</name>
<dbReference type="EMBL" id="POUC01000463">
    <property type="protein sequence ID" value="PNG17397.1"/>
    <property type="molecule type" value="Genomic_DNA"/>
</dbReference>
<proteinExistence type="predicted"/>
<evidence type="ECO:0000313" key="2">
    <source>
        <dbReference type="EMBL" id="PNG17397.1"/>
    </source>
</evidence>
<dbReference type="Proteomes" id="UP000235943">
    <property type="component" value="Unassembled WGS sequence"/>
</dbReference>
<organism evidence="2 3">
    <name type="scientific">Streptomyces cahuitamycinicus</name>
    <dbReference type="NCBI Taxonomy" id="2070367"/>
    <lineage>
        <taxon>Bacteria</taxon>
        <taxon>Bacillati</taxon>
        <taxon>Actinomycetota</taxon>
        <taxon>Actinomycetes</taxon>
        <taxon>Kitasatosporales</taxon>
        <taxon>Streptomycetaceae</taxon>
        <taxon>Streptomyces</taxon>
    </lineage>
</organism>
<comment type="caution">
    <text evidence="2">The sequence shown here is derived from an EMBL/GenBank/DDBJ whole genome shotgun (WGS) entry which is preliminary data.</text>
</comment>
<dbReference type="AlphaFoldDB" id="A0A2N8TEH1"/>
<evidence type="ECO:0000256" key="1">
    <source>
        <dbReference type="SAM" id="MobiDB-lite"/>
    </source>
</evidence>
<keyword evidence="3" id="KW-1185">Reference proteome</keyword>